<feature type="transmembrane region" description="Helical" evidence="7">
    <location>
        <begin position="184"/>
        <end position="206"/>
    </location>
</feature>
<feature type="transmembrane region" description="Helical" evidence="7">
    <location>
        <begin position="135"/>
        <end position="163"/>
    </location>
</feature>
<keyword evidence="5 7" id="KW-1133">Transmembrane helix</keyword>
<evidence type="ECO:0000313" key="9">
    <source>
        <dbReference type="EMBL" id="CAB4965453.1"/>
    </source>
</evidence>
<name>A0A6J7LFB9_9ZZZZ</name>
<dbReference type="GO" id="GO:0006865">
    <property type="term" value="P:amino acid transport"/>
    <property type="evidence" value="ECO:0007669"/>
    <property type="project" value="TreeGrafter"/>
</dbReference>
<dbReference type="PANTHER" id="PTHR30614:SF21">
    <property type="entry name" value="AMINO ACID ABC TRANSPORTER PERMEASE"/>
    <property type="match status" value="1"/>
</dbReference>
<evidence type="ECO:0000256" key="6">
    <source>
        <dbReference type="ARBA" id="ARBA00023136"/>
    </source>
</evidence>
<evidence type="ECO:0000256" key="2">
    <source>
        <dbReference type="ARBA" id="ARBA00022448"/>
    </source>
</evidence>
<organism evidence="9">
    <name type="scientific">freshwater metagenome</name>
    <dbReference type="NCBI Taxonomy" id="449393"/>
    <lineage>
        <taxon>unclassified sequences</taxon>
        <taxon>metagenomes</taxon>
        <taxon>ecological metagenomes</taxon>
    </lineage>
</organism>
<feature type="domain" description="ABC transmembrane type-1" evidence="8">
    <location>
        <begin position="68"/>
        <end position="256"/>
    </location>
</feature>
<evidence type="ECO:0000256" key="4">
    <source>
        <dbReference type="ARBA" id="ARBA00022692"/>
    </source>
</evidence>
<feature type="transmembrane region" description="Helical" evidence="7">
    <location>
        <begin position="238"/>
        <end position="257"/>
    </location>
</feature>
<dbReference type="GO" id="GO:0022857">
    <property type="term" value="F:transmembrane transporter activity"/>
    <property type="evidence" value="ECO:0007669"/>
    <property type="project" value="InterPro"/>
</dbReference>
<dbReference type="CDD" id="cd06261">
    <property type="entry name" value="TM_PBP2"/>
    <property type="match status" value="1"/>
</dbReference>
<dbReference type="GO" id="GO:0043190">
    <property type="term" value="C:ATP-binding cassette (ABC) transporter complex"/>
    <property type="evidence" value="ECO:0007669"/>
    <property type="project" value="InterPro"/>
</dbReference>
<evidence type="ECO:0000256" key="3">
    <source>
        <dbReference type="ARBA" id="ARBA00022475"/>
    </source>
</evidence>
<dbReference type="Pfam" id="PF00528">
    <property type="entry name" value="BPD_transp_1"/>
    <property type="match status" value="1"/>
</dbReference>
<dbReference type="InterPro" id="IPR010065">
    <property type="entry name" value="AA_ABC_transptr_permease_3TM"/>
</dbReference>
<evidence type="ECO:0000259" key="8">
    <source>
        <dbReference type="PROSITE" id="PS50928"/>
    </source>
</evidence>
<feature type="transmembrane region" description="Helical" evidence="7">
    <location>
        <begin position="20"/>
        <end position="41"/>
    </location>
</feature>
<keyword evidence="6 7" id="KW-0472">Membrane</keyword>
<gene>
    <name evidence="9" type="ORF">UFOPK3662_03705</name>
</gene>
<dbReference type="InterPro" id="IPR043429">
    <property type="entry name" value="ArtM/GltK/GlnP/TcyL/YhdX-like"/>
</dbReference>
<evidence type="ECO:0000256" key="5">
    <source>
        <dbReference type="ARBA" id="ARBA00022989"/>
    </source>
</evidence>
<proteinExistence type="predicted"/>
<feature type="transmembrane region" description="Helical" evidence="7">
    <location>
        <begin position="110"/>
        <end position="129"/>
    </location>
</feature>
<accession>A0A6J7LFB9</accession>
<dbReference type="Gene3D" id="1.10.3720.10">
    <property type="entry name" value="MetI-like"/>
    <property type="match status" value="1"/>
</dbReference>
<evidence type="ECO:0000256" key="1">
    <source>
        <dbReference type="ARBA" id="ARBA00004651"/>
    </source>
</evidence>
<keyword evidence="3" id="KW-1003">Cell membrane</keyword>
<comment type="subcellular location">
    <subcellularLocation>
        <location evidence="1">Cell membrane</location>
        <topology evidence="1">Multi-pass membrane protein</topology>
    </subcellularLocation>
</comment>
<dbReference type="PANTHER" id="PTHR30614">
    <property type="entry name" value="MEMBRANE COMPONENT OF AMINO ACID ABC TRANSPORTER"/>
    <property type="match status" value="1"/>
</dbReference>
<dbReference type="SUPFAM" id="SSF161098">
    <property type="entry name" value="MetI-like"/>
    <property type="match status" value="1"/>
</dbReference>
<dbReference type="InterPro" id="IPR000515">
    <property type="entry name" value="MetI-like"/>
</dbReference>
<sequence>MSAGVLFDAPGPRTVARHRLYSILGSVVLAVFVALALWRLYERGQFEFDKWEPFLTPRYITALLVDGLLTTLQMAFSAVIGAVVLGVVLGVGKLSDHALIRWPSWAIVEFFRAVPVLLLMIFIFYAYGIDRGDSGAYWSVVIALVLYNGAVLAEVFRAGILAVPQGQAEAAYAIGMRKTQVTNIVLLPQAVKIMIPAIISQCVVALKDTSLGYAVAAPGLTKVGQAIYQQFGNQVPTVFVLAALYIAANVALTMIANKVQKRFVGEKKVLQVSQVGGADGRDRMHI</sequence>
<evidence type="ECO:0000256" key="7">
    <source>
        <dbReference type="SAM" id="Phobius"/>
    </source>
</evidence>
<keyword evidence="4 7" id="KW-0812">Transmembrane</keyword>
<keyword evidence="2" id="KW-0813">Transport</keyword>
<dbReference type="EMBL" id="CAFBMW010000054">
    <property type="protein sequence ID" value="CAB4965453.1"/>
    <property type="molecule type" value="Genomic_DNA"/>
</dbReference>
<dbReference type="PROSITE" id="PS50928">
    <property type="entry name" value="ABC_TM1"/>
    <property type="match status" value="1"/>
</dbReference>
<dbReference type="NCBIfam" id="TIGR01726">
    <property type="entry name" value="HEQRo_perm_3TM"/>
    <property type="match status" value="1"/>
</dbReference>
<feature type="transmembrane region" description="Helical" evidence="7">
    <location>
        <begin position="61"/>
        <end position="89"/>
    </location>
</feature>
<dbReference type="InterPro" id="IPR035906">
    <property type="entry name" value="MetI-like_sf"/>
</dbReference>
<reference evidence="9" key="1">
    <citation type="submission" date="2020-05" db="EMBL/GenBank/DDBJ databases">
        <authorList>
            <person name="Chiriac C."/>
            <person name="Salcher M."/>
            <person name="Ghai R."/>
            <person name="Kavagutti S V."/>
        </authorList>
    </citation>
    <scope>NUCLEOTIDE SEQUENCE</scope>
</reference>
<protein>
    <submittedName>
        <fullName evidence="9">Unannotated protein</fullName>
    </submittedName>
</protein>
<dbReference type="AlphaFoldDB" id="A0A6J7LFB9"/>